<proteinExistence type="predicted"/>
<name>A0A7K4M9K0_9ARCH</name>
<reference evidence="1 2" key="1">
    <citation type="journal article" date="2019" name="Environ. Microbiol.">
        <title>Genomics insights into ecotype formation of ammonia-oxidizing archaea in the deep ocean.</title>
        <authorList>
            <person name="Wang Y."/>
            <person name="Huang J.M."/>
            <person name="Cui G.J."/>
            <person name="Nunoura T."/>
            <person name="Takaki Y."/>
            <person name="Li W.L."/>
            <person name="Li J."/>
            <person name="Gao Z.M."/>
            <person name="Takai K."/>
            <person name="Zhang A.Q."/>
            <person name="Stepanauskas R."/>
        </authorList>
    </citation>
    <scope>NUCLEOTIDE SEQUENCE [LARGE SCALE GENOMIC DNA]</scope>
    <source>
        <strain evidence="1 2">L14</strain>
    </source>
</reference>
<dbReference type="EMBL" id="JACATI010000008">
    <property type="protein sequence ID" value="NWJ20729.1"/>
    <property type="molecule type" value="Genomic_DNA"/>
</dbReference>
<protein>
    <submittedName>
        <fullName evidence="1">Uncharacterized protein</fullName>
    </submittedName>
</protein>
<gene>
    <name evidence="1" type="ORF">HX860_06675</name>
</gene>
<accession>A0A7K4M9K0</accession>
<dbReference type="Proteomes" id="UP000587702">
    <property type="component" value="Unassembled WGS sequence"/>
</dbReference>
<dbReference type="AlphaFoldDB" id="A0A7K4M9K0"/>
<comment type="caution">
    <text evidence="1">The sequence shown here is derived from an EMBL/GenBank/DDBJ whole genome shotgun (WGS) entry which is preliminary data.</text>
</comment>
<evidence type="ECO:0000313" key="1">
    <source>
        <dbReference type="EMBL" id="NWJ20729.1"/>
    </source>
</evidence>
<organism evidence="1 2">
    <name type="scientific">Marine Group I thaumarchaeote</name>
    <dbReference type="NCBI Taxonomy" id="2511932"/>
    <lineage>
        <taxon>Archaea</taxon>
        <taxon>Nitrososphaerota</taxon>
        <taxon>Marine Group I</taxon>
    </lineage>
</organism>
<sequence length="103" mass="11896">MNKNFLINILAEAIKQSKGDPGQNEYLLKRIKESKEIINSDKLYLERISGLKIPEITDKTDNPRQQIPKKDKSVFPILDLVKCSTCNKEIMMDDKSTRQKNLC</sequence>
<evidence type="ECO:0000313" key="2">
    <source>
        <dbReference type="Proteomes" id="UP000587702"/>
    </source>
</evidence>